<dbReference type="AlphaFoldDB" id="A0A2D0NEP1"/>
<dbReference type="EMBL" id="PDUD01000017">
    <property type="protein sequence ID" value="PHN06649.1"/>
    <property type="molecule type" value="Genomic_DNA"/>
</dbReference>
<feature type="transmembrane region" description="Helical" evidence="2">
    <location>
        <begin position="20"/>
        <end position="40"/>
    </location>
</feature>
<proteinExistence type="predicted"/>
<dbReference type="OrthoDB" id="780137at2"/>
<keyword evidence="2" id="KW-1133">Transmembrane helix</keyword>
<accession>A0A2D0NEP1</accession>
<name>A0A2D0NEP1_FLAN2</name>
<keyword evidence="4" id="KW-1185">Reference proteome</keyword>
<evidence type="ECO:0000313" key="3">
    <source>
        <dbReference type="EMBL" id="PHN06649.1"/>
    </source>
</evidence>
<sequence>MNTYQHILKRLKDHYRRRRIVESALLALGGALLVYGVAAFTLDHTGYAEAIAAVTALALFFGRYLQLQLHRLSDRDIATYLNRHFVQLQDSTDLLMVPPEELGPLQQVQRRRLITAFEDAAKQIEWPQQWRLSLLALGFGLIVFWSLRLIPQPGDLRSLRVATTAADTISGVISTAVPAELEDFAISVNPPAYTGLRARSSKDFNLKIPEDSRVSWRLSFSGDPEAVRMIFSNGDSTLLSRDAGTFSLNKAGLQSGYYSFSWRDRGNLKSSDFYKLEIIEDQAPKVAIDDQEQFVEFDWREEIEVTLQSSLSDDYGLTEAYVVATVSKGSGESVKFREERLPFVRPRAISGKRTAASLQINTKKLGMEPGDELYYYVEAWDNHNPQRQSNRTETYFIQIRDTSTQMISFEGGLGVDLMPEYFRSQRQIIIDSEKLLAEQKAIEKKEFDDRSNTLAYDQKVLRLRYGQFLGEEFESGITNETQMEEEAAPEGEEDVLKKYGHAHDTDNEHNLVEEHEHEHEHDENPNPEENEESPLEAFAHIHDNMEEATFFIQSVKTKLRAALSMMWDAELHLRMNDPAQSLPYQYKILKLLKEISQDSRIYVHRTGFDAPPIKEEKRLTGELDEINSSRTSYLRSDQEAYPAVRQSLPLVETLLRIRPEQLDSDQKELLLAAGNELAAAAIEKPDVYLNRLSTLRAVLDGELTAENLRAVREAFWMLLPTLPRSAGNRENAGHSLQDAFIQQLKARTNR</sequence>
<evidence type="ECO:0000313" key="4">
    <source>
        <dbReference type="Proteomes" id="UP000223913"/>
    </source>
</evidence>
<keyword evidence="2" id="KW-0472">Membrane</keyword>
<feature type="transmembrane region" description="Helical" evidence="2">
    <location>
        <begin position="46"/>
        <end position="65"/>
    </location>
</feature>
<evidence type="ECO:0000256" key="2">
    <source>
        <dbReference type="SAM" id="Phobius"/>
    </source>
</evidence>
<feature type="transmembrane region" description="Helical" evidence="2">
    <location>
        <begin position="132"/>
        <end position="150"/>
    </location>
</feature>
<evidence type="ECO:0000256" key="1">
    <source>
        <dbReference type="SAM" id="MobiDB-lite"/>
    </source>
</evidence>
<protein>
    <recommendedName>
        <fullName evidence="5">DUF4175 domain-containing protein</fullName>
    </recommendedName>
</protein>
<organism evidence="3 4">
    <name type="scientific">Flavilitoribacter nigricans (strain ATCC 23147 / DSM 23189 / NBRC 102662 / NCIMB 1420 / SS-2)</name>
    <name type="common">Lewinella nigricans</name>
    <dbReference type="NCBI Taxonomy" id="1122177"/>
    <lineage>
        <taxon>Bacteria</taxon>
        <taxon>Pseudomonadati</taxon>
        <taxon>Bacteroidota</taxon>
        <taxon>Saprospiria</taxon>
        <taxon>Saprospirales</taxon>
        <taxon>Lewinellaceae</taxon>
        <taxon>Flavilitoribacter</taxon>
    </lineage>
</organism>
<dbReference type="RefSeq" id="WP_099149905.1">
    <property type="nucleotide sequence ID" value="NZ_PDUD01000017.1"/>
</dbReference>
<feature type="region of interest" description="Disordered" evidence="1">
    <location>
        <begin position="513"/>
        <end position="533"/>
    </location>
</feature>
<feature type="compositionally biased region" description="Basic and acidic residues" evidence="1">
    <location>
        <begin position="513"/>
        <end position="524"/>
    </location>
</feature>
<keyword evidence="2" id="KW-0812">Transmembrane</keyword>
<reference evidence="3 4" key="1">
    <citation type="submission" date="2017-10" db="EMBL/GenBank/DDBJ databases">
        <title>The draft genome sequence of Lewinella nigricans NBRC 102662.</title>
        <authorList>
            <person name="Wang K."/>
        </authorList>
    </citation>
    <scope>NUCLEOTIDE SEQUENCE [LARGE SCALE GENOMIC DNA]</scope>
    <source>
        <strain evidence="3 4">NBRC 102662</strain>
    </source>
</reference>
<comment type="caution">
    <text evidence="3">The sequence shown here is derived from an EMBL/GenBank/DDBJ whole genome shotgun (WGS) entry which is preliminary data.</text>
</comment>
<gene>
    <name evidence="3" type="ORF">CRP01_10155</name>
</gene>
<dbReference type="Proteomes" id="UP000223913">
    <property type="component" value="Unassembled WGS sequence"/>
</dbReference>
<evidence type="ECO:0008006" key="5">
    <source>
        <dbReference type="Google" id="ProtNLM"/>
    </source>
</evidence>